<keyword evidence="5" id="KW-0378">Hydrolase</keyword>
<dbReference type="InterPro" id="IPR051816">
    <property type="entry name" value="Glycosyl_Hydrolase_31"/>
</dbReference>
<dbReference type="Gene3D" id="2.60.40.1760">
    <property type="entry name" value="glycosyl hydrolase (family 31)"/>
    <property type="match status" value="1"/>
</dbReference>
<dbReference type="Gene3D" id="2.60.40.1180">
    <property type="entry name" value="Golgi alpha-mannosidase II"/>
    <property type="match status" value="2"/>
</dbReference>
<proteinExistence type="inferred from homology"/>
<dbReference type="InterPro" id="IPR048395">
    <property type="entry name" value="Glyco_hydro_31_C"/>
</dbReference>
<keyword evidence="5" id="KW-0326">Glycosidase</keyword>
<dbReference type="GO" id="GO:0030246">
    <property type="term" value="F:carbohydrate binding"/>
    <property type="evidence" value="ECO:0007669"/>
    <property type="project" value="InterPro"/>
</dbReference>
<dbReference type="CDD" id="cd14752">
    <property type="entry name" value="GH31_N"/>
    <property type="match status" value="1"/>
</dbReference>
<organism evidence="8 9">
    <name type="scientific">Paenibacillus ginsengarvi</name>
    <dbReference type="NCBI Taxonomy" id="400777"/>
    <lineage>
        <taxon>Bacteria</taxon>
        <taxon>Bacillati</taxon>
        <taxon>Bacillota</taxon>
        <taxon>Bacilli</taxon>
        <taxon>Bacillales</taxon>
        <taxon>Paenibacillaceae</taxon>
        <taxon>Paenibacillus</taxon>
    </lineage>
</organism>
<evidence type="ECO:0000259" key="7">
    <source>
        <dbReference type="PROSITE" id="PS01124"/>
    </source>
</evidence>
<comment type="similarity">
    <text evidence="1 5">Belongs to the glycosyl hydrolase 31 family.</text>
</comment>
<dbReference type="Gene3D" id="1.10.10.60">
    <property type="entry name" value="Homeodomain-like"/>
    <property type="match status" value="2"/>
</dbReference>
<sequence>MVRLNRHMSGFPFRLGLGGWMCVSPVNPHTFRVRLNDTGVFPEQALIRYGIVRQPEELCPFSTEQNNAIIAIRTDQAELLIDRQNGQFRWNAGNGREIVRTATVPRSDRSGGFGICLAAMSGEALYGLGDVAPDGIERSGQKVEMWVAGTHFHSPIPFVMSSRGWAIMMNTTWKHSIHINSVGGRESEDNGHIDIEGPEGELDFYLFQGNDYAELLNRYTAIAGRPRLLPIWAYGLHYFCSVESGGRQIVEDALKFRQEGIPCDLIGLSDGWMAEEPDEAGNRQWDFRRFVISSSRQEPTAFIDTLHRHGFKLSLMLSCDYDLTAHEETNAGCEPQDAEAGAAKAWFDQLRTFVDEGVDAFKIPSANQTAPHPERSWANGMTDNEMHNLYPVVLGKQMQEGYVRQTGKRPMIHTVVGYTGMQQYTATECGKYGQRTTAVISALNSGLSGHAHTAIHMHVEEPEGIHASFLMPWAQNNSGRHFRHPCFLEEKQRALFRLYARLRYRLLPYLYSAAHTAANTGMPIARAMPLSFPDDEQCRNLFTQYMLGDHLLVGVFTENVYLPKGCWIDYWTGDRYEGPATIAYRVPEQAGGPLFVRAGAIIPMRPDMEYIEPSGAERLILHVYPDGPSESAIYEDDGITFRYEEGSIAETRIRCEADETRIVVRIWRRRGTYEGMTGRRSYEVVVHTENKPAFLRLNGQRYAEQTPATARRNPESGWKYDRLAGTIRLYAEEAAEADEPVLIELSLRFTEQDEQKQHGVKPDPSGAYSSPDAVAQETHHDSAEWLHIALDTCVQAEVEAALNVWWNSGKPNGSSDDNWRVRLLDGCLLLLRHAERRGWSLGDAFGADLANPLSHTDTQTAEQALALLTKLAGEVLAAAKKSIESVRHPILREIVAQVKKELHKKLSLQEFADRTGLHPVYLSRLFKREIGLPFSDYVLQQRMLRAKALLEAGMRVYEAASYSGFQDASHFSRVYSQYWGLAPVRVRRKET</sequence>
<feature type="domain" description="HTH araC/xylS-type" evidence="7">
    <location>
        <begin position="892"/>
        <end position="989"/>
    </location>
</feature>
<dbReference type="Pfam" id="PF13802">
    <property type="entry name" value="Gal_mutarotas_2"/>
    <property type="match status" value="1"/>
</dbReference>
<dbReference type="Proteomes" id="UP000282311">
    <property type="component" value="Unassembled WGS sequence"/>
</dbReference>
<dbReference type="SUPFAM" id="SSF51445">
    <property type="entry name" value="(Trans)glycosidases"/>
    <property type="match status" value="1"/>
</dbReference>
<evidence type="ECO:0000256" key="5">
    <source>
        <dbReference type="RuleBase" id="RU361185"/>
    </source>
</evidence>
<dbReference type="Gene3D" id="3.20.20.80">
    <property type="entry name" value="Glycosidases"/>
    <property type="match status" value="1"/>
</dbReference>
<accession>A0A3B0CJF9</accession>
<dbReference type="InterPro" id="IPR025887">
    <property type="entry name" value="Glyco_hydro_31_N_dom"/>
</dbReference>
<keyword evidence="3" id="KW-0238">DNA-binding</keyword>
<dbReference type="Pfam" id="PF12833">
    <property type="entry name" value="HTH_18"/>
    <property type="match status" value="1"/>
</dbReference>
<dbReference type="SUPFAM" id="SSF74650">
    <property type="entry name" value="Galactose mutarotase-like"/>
    <property type="match status" value="1"/>
</dbReference>
<evidence type="ECO:0000256" key="4">
    <source>
        <dbReference type="ARBA" id="ARBA00023163"/>
    </source>
</evidence>
<dbReference type="Pfam" id="PF21365">
    <property type="entry name" value="Glyco_hydro_31_3rd"/>
    <property type="match status" value="1"/>
</dbReference>
<dbReference type="GO" id="GO:0004553">
    <property type="term" value="F:hydrolase activity, hydrolyzing O-glycosyl compounds"/>
    <property type="evidence" value="ECO:0007669"/>
    <property type="project" value="InterPro"/>
</dbReference>
<dbReference type="InterPro" id="IPR017853">
    <property type="entry name" value="GH"/>
</dbReference>
<evidence type="ECO:0000313" key="9">
    <source>
        <dbReference type="Proteomes" id="UP000282311"/>
    </source>
</evidence>
<dbReference type="GO" id="GO:0005975">
    <property type="term" value="P:carbohydrate metabolic process"/>
    <property type="evidence" value="ECO:0007669"/>
    <property type="project" value="InterPro"/>
</dbReference>
<evidence type="ECO:0000313" key="8">
    <source>
        <dbReference type="EMBL" id="RKN84684.1"/>
    </source>
</evidence>
<dbReference type="GO" id="GO:0003700">
    <property type="term" value="F:DNA-binding transcription factor activity"/>
    <property type="evidence" value="ECO:0007669"/>
    <property type="project" value="InterPro"/>
</dbReference>
<dbReference type="InterPro" id="IPR011013">
    <property type="entry name" value="Gal_mutarotase_sf_dom"/>
</dbReference>
<reference evidence="8 9" key="1">
    <citation type="journal article" date="2007" name="Int. J. Syst. Evol. Microbiol.">
        <title>Paenibacillus ginsengarvi sp. nov., isolated from soil from ginseng cultivation.</title>
        <authorList>
            <person name="Yoon M.H."/>
            <person name="Ten L.N."/>
            <person name="Im W.T."/>
        </authorList>
    </citation>
    <scope>NUCLEOTIDE SEQUENCE [LARGE SCALE GENOMIC DNA]</scope>
    <source>
        <strain evidence="8 9">KCTC 13059</strain>
    </source>
</reference>
<dbReference type="PROSITE" id="PS00041">
    <property type="entry name" value="HTH_ARAC_FAMILY_1"/>
    <property type="match status" value="1"/>
</dbReference>
<dbReference type="InterPro" id="IPR000322">
    <property type="entry name" value="Glyco_hydro_31_TIM"/>
</dbReference>
<dbReference type="PROSITE" id="PS01124">
    <property type="entry name" value="HTH_ARAC_FAMILY_2"/>
    <property type="match status" value="1"/>
</dbReference>
<comment type="caution">
    <text evidence="8">The sequence shown here is derived from an EMBL/GenBank/DDBJ whole genome shotgun (WGS) entry which is preliminary data.</text>
</comment>
<dbReference type="InterPro" id="IPR018060">
    <property type="entry name" value="HTH_AraC"/>
</dbReference>
<dbReference type="InterPro" id="IPR013780">
    <property type="entry name" value="Glyco_hydro_b"/>
</dbReference>
<evidence type="ECO:0000256" key="2">
    <source>
        <dbReference type="ARBA" id="ARBA00023015"/>
    </source>
</evidence>
<dbReference type="InterPro" id="IPR009057">
    <property type="entry name" value="Homeodomain-like_sf"/>
</dbReference>
<keyword evidence="4" id="KW-0804">Transcription</keyword>
<dbReference type="SUPFAM" id="SSF51011">
    <property type="entry name" value="Glycosyl hydrolase domain"/>
    <property type="match status" value="1"/>
</dbReference>
<protein>
    <submittedName>
        <fullName evidence="8">DUF5110 domain-containing protein</fullName>
    </submittedName>
</protein>
<dbReference type="Pfam" id="PF01055">
    <property type="entry name" value="Glyco_hydro_31_2nd"/>
    <property type="match status" value="1"/>
</dbReference>
<dbReference type="SMART" id="SM00342">
    <property type="entry name" value="HTH_ARAC"/>
    <property type="match status" value="1"/>
</dbReference>
<dbReference type="SUPFAM" id="SSF46689">
    <property type="entry name" value="Homeodomain-like"/>
    <property type="match status" value="2"/>
</dbReference>
<dbReference type="AlphaFoldDB" id="A0A3B0CJF9"/>
<dbReference type="EMBL" id="RBAH01000007">
    <property type="protein sequence ID" value="RKN84684.1"/>
    <property type="molecule type" value="Genomic_DNA"/>
</dbReference>
<feature type="region of interest" description="Disordered" evidence="6">
    <location>
        <begin position="753"/>
        <end position="772"/>
    </location>
</feature>
<dbReference type="InterPro" id="IPR033403">
    <property type="entry name" value="DUF5110"/>
</dbReference>
<evidence type="ECO:0000256" key="3">
    <source>
        <dbReference type="ARBA" id="ARBA00023125"/>
    </source>
</evidence>
<dbReference type="GO" id="GO:0043565">
    <property type="term" value="F:sequence-specific DNA binding"/>
    <property type="evidence" value="ECO:0007669"/>
    <property type="project" value="InterPro"/>
</dbReference>
<keyword evidence="2" id="KW-0805">Transcription regulation</keyword>
<evidence type="ECO:0000256" key="1">
    <source>
        <dbReference type="ARBA" id="ARBA00007806"/>
    </source>
</evidence>
<evidence type="ECO:0000256" key="6">
    <source>
        <dbReference type="SAM" id="MobiDB-lite"/>
    </source>
</evidence>
<dbReference type="PANTHER" id="PTHR43863">
    <property type="entry name" value="HYDROLASE, PUTATIVE (AFU_ORTHOLOGUE AFUA_1G03140)-RELATED"/>
    <property type="match status" value="1"/>
</dbReference>
<keyword evidence="9" id="KW-1185">Reference proteome</keyword>
<dbReference type="Pfam" id="PF17137">
    <property type="entry name" value="DUF5110"/>
    <property type="match status" value="1"/>
</dbReference>
<gene>
    <name evidence="8" type="ORF">D7M11_11865</name>
</gene>
<dbReference type="PANTHER" id="PTHR43863:SF2">
    <property type="entry name" value="MALTASE-GLUCOAMYLASE"/>
    <property type="match status" value="1"/>
</dbReference>
<name>A0A3B0CJF9_9BACL</name>
<dbReference type="InterPro" id="IPR018062">
    <property type="entry name" value="HTH_AraC-typ_CS"/>
</dbReference>